<dbReference type="InterPro" id="IPR010953">
    <property type="entry name" value="Citrate_synthase_typ-I"/>
</dbReference>
<dbReference type="CDD" id="cd06114">
    <property type="entry name" value="EcCS_like"/>
    <property type="match status" value="1"/>
</dbReference>
<comment type="catalytic activity">
    <reaction evidence="5 9">
        <text>oxaloacetate + acetyl-CoA + H2O = citrate + CoA + H(+)</text>
        <dbReference type="Rhea" id="RHEA:16845"/>
        <dbReference type="ChEBI" id="CHEBI:15377"/>
        <dbReference type="ChEBI" id="CHEBI:15378"/>
        <dbReference type="ChEBI" id="CHEBI:16452"/>
        <dbReference type="ChEBI" id="CHEBI:16947"/>
        <dbReference type="ChEBI" id="CHEBI:57287"/>
        <dbReference type="ChEBI" id="CHEBI:57288"/>
        <dbReference type="EC" id="2.3.3.16"/>
    </reaction>
</comment>
<gene>
    <name evidence="11" type="primary">gltA2_1</name>
    <name evidence="11" type="ORF">Q31b_10950</name>
</gene>
<evidence type="ECO:0000256" key="9">
    <source>
        <dbReference type="RuleBase" id="RU003370"/>
    </source>
</evidence>
<dbReference type="InterPro" id="IPR024176">
    <property type="entry name" value="Citrate_synthase_bac-typ"/>
</dbReference>
<sequence length="431" mass="48731">MSSQIHTGKSYTLDMGDRKISLPEVIGSENERGFDITNLRDETGVITYDEGYRNTGSVNSAITYIDGENGILRYRGIPIEQLAEKSTFIETALLLIYGELPTQEHLARFRHELTEHQMIHEGMRNSFLGYPPSGHPMAILSSMINTLSCYSSSVMEMEDESGFENAAARLLSKIRTVAAYAYKTSRGQPLMYPDPKLSYCRNFLHLMFSLPSNWHHPSDEVVRALSLFLILHADHEQNCSTATVRMVGSSGANLFASCAAGVCALWGPLHGGANVAVMEQLQRIHESDERIEDLIDRVKQKKEKLFGFGHGVYRSYDPRANILRDQVTKIMDKHGINDPLLDIAKRLEEIALSDDYFVSRKLYPNVDFYSGILLRAIGIPLNMYTVMFAIGRMPGWIAQWKEVRDSDSRIYRPRQIYTGPGCRDYVGVNQR</sequence>
<keyword evidence="4 7" id="KW-0808">Transferase</keyword>
<evidence type="ECO:0000313" key="12">
    <source>
        <dbReference type="Proteomes" id="UP000315471"/>
    </source>
</evidence>
<dbReference type="Proteomes" id="UP000315471">
    <property type="component" value="Unassembled WGS sequence"/>
</dbReference>
<dbReference type="PANTHER" id="PTHR42871">
    <property type="entry name" value="CITRATE SYNTHASE"/>
    <property type="match status" value="1"/>
</dbReference>
<dbReference type="GO" id="GO:0005737">
    <property type="term" value="C:cytoplasm"/>
    <property type="evidence" value="ECO:0007669"/>
    <property type="project" value="InterPro"/>
</dbReference>
<dbReference type="Gene3D" id="1.10.230.10">
    <property type="entry name" value="Cytochrome P450-Terp, domain 2"/>
    <property type="match status" value="1"/>
</dbReference>
<dbReference type="InterPro" id="IPR019810">
    <property type="entry name" value="Citrate_synthase_AS"/>
</dbReference>
<evidence type="ECO:0000256" key="2">
    <source>
        <dbReference type="ARBA" id="ARBA00010566"/>
    </source>
</evidence>
<comment type="caution">
    <text evidence="11">The sequence shown here is derived from an EMBL/GenBank/DDBJ whole genome shotgun (WGS) entry which is preliminary data.</text>
</comment>
<organism evidence="11 12">
    <name type="scientific">Novipirellula aureliae</name>
    <dbReference type="NCBI Taxonomy" id="2527966"/>
    <lineage>
        <taxon>Bacteria</taxon>
        <taxon>Pseudomonadati</taxon>
        <taxon>Planctomycetota</taxon>
        <taxon>Planctomycetia</taxon>
        <taxon>Pirellulales</taxon>
        <taxon>Pirellulaceae</taxon>
        <taxon>Novipirellula</taxon>
    </lineage>
</organism>
<dbReference type="EMBL" id="SJPY01000001">
    <property type="protein sequence ID" value="TWU45919.1"/>
    <property type="molecule type" value="Genomic_DNA"/>
</dbReference>
<evidence type="ECO:0000256" key="4">
    <source>
        <dbReference type="ARBA" id="ARBA00022679"/>
    </source>
</evidence>
<keyword evidence="12" id="KW-1185">Reference proteome</keyword>
<dbReference type="SUPFAM" id="SSF48256">
    <property type="entry name" value="Citrate synthase"/>
    <property type="match status" value="1"/>
</dbReference>
<name>A0A5C6EFA7_9BACT</name>
<dbReference type="AlphaFoldDB" id="A0A5C6EFA7"/>
<dbReference type="PANTHER" id="PTHR42871:SF1">
    <property type="entry name" value="CITRATE SYNTHASE"/>
    <property type="match status" value="1"/>
</dbReference>
<comment type="similarity">
    <text evidence="2 7 10">Belongs to the citrate synthase family.</text>
</comment>
<evidence type="ECO:0000256" key="1">
    <source>
        <dbReference type="ARBA" id="ARBA00004751"/>
    </source>
</evidence>
<evidence type="ECO:0000256" key="5">
    <source>
        <dbReference type="ARBA" id="ARBA00049288"/>
    </source>
</evidence>
<protein>
    <recommendedName>
        <fullName evidence="6 7">Citrate synthase</fullName>
    </recommendedName>
</protein>
<comment type="pathway">
    <text evidence="1 9">Carbohydrate metabolism; tricarboxylic acid cycle; isocitrate from oxaloacetate: step 1/2.</text>
</comment>
<dbReference type="NCBIfam" id="NF004126">
    <property type="entry name" value="PRK05614.1"/>
    <property type="match status" value="1"/>
</dbReference>
<dbReference type="InterPro" id="IPR016143">
    <property type="entry name" value="Citrate_synth-like_sm_a-sub"/>
</dbReference>
<accession>A0A5C6EFA7</accession>
<dbReference type="PRINTS" id="PR00143">
    <property type="entry name" value="CITRTSNTHASE"/>
</dbReference>
<evidence type="ECO:0000256" key="10">
    <source>
        <dbReference type="RuleBase" id="RU003406"/>
    </source>
</evidence>
<dbReference type="GO" id="GO:0006099">
    <property type="term" value="P:tricarboxylic acid cycle"/>
    <property type="evidence" value="ECO:0007669"/>
    <property type="project" value="UniProtKB-UniRule"/>
</dbReference>
<feature type="active site" evidence="8">
    <location>
        <position position="367"/>
    </location>
</feature>
<dbReference type="InterPro" id="IPR016142">
    <property type="entry name" value="Citrate_synth-like_lrg_a-sub"/>
</dbReference>
<evidence type="ECO:0000313" key="11">
    <source>
        <dbReference type="EMBL" id="TWU45919.1"/>
    </source>
</evidence>
<dbReference type="InterPro" id="IPR036969">
    <property type="entry name" value="Citrate_synthase_sf"/>
</dbReference>
<evidence type="ECO:0000256" key="7">
    <source>
        <dbReference type="PIRNR" id="PIRNR001369"/>
    </source>
</evidence>
<dbReference type="RefSeq" id="WP_197170954.1">
    <property type="nucleotide sequence ID" value="NZ_SJPY01000001.1"/>
</dbReference>
<dbReference type="Gene3D" id="1.10.580.10">
    <property type="entry name" value="Citrate Synthase, domain 1"/>
    <property type="match status" value="1"/>
</dbReference>
<dbReference type="InterPro" id="IPR002020">
    <property type="entry name" value="Citrate_synthase"/>
</dbReference>
<evidence type="ECO:0000256" key="3">
    <source>
        <dbReference type="ARBA" id="ARBA00022532"/>
    </source>
</evidence>
<dbReference type="PROSITE" id="PS00480">
    <property type="entry name" value="CITRATE_SYNTHASE"/>
    <property type="match status" value="1"/>
</dbReference>
<keyword evidence="11" id="KW-0012">Acyltransferase</keyword>
<proteinExistence type="inferred from homology"/>
<dbReference type="UniPathway" id="UPA00223">
    <property type="reaction ID" value="UER00717"/>
</dbReference>
<dbReference type="FunFam" id="1.10.230.10:FF:000002">
    <property type="entry name" value="Citrate synthase"/>
    <property type="match status" value="1"/>
</dbReference>
<dbReference type="PIRSF" id="PIRSF001369">
    <property type="entry name" value="Citrate_synth"/>
    <property type="match status" value="1"/>
</dbReference>
<reference evidence="11 12" key="1">
    <citation type="submission" date="2019-02" db="EMBL/GenBank/DDBJ databases">
        <title>Deep-cultivation of Planctomycetes and their phenomic and genomic characterization uncovers novel biology.</title>
        <authorList>
            <person name="Wiegand S."/>
            <person name="Jogler M."/>
            <person name="Boedeker C."/>
            <person name="Pinto D."/>
            <person name="Vollmers J."/>
            <person name="Rivas-Marin E."/>
            <person name="Kohn T."/>
            <person name="Peeters S.H."/>
            <person name="Heuer A."/>
            <person name="Rast P."/>
            <person name="Oberbeckmann S."/>
            <person name="Bunk B."/>
            <person name="Jeske O."/>
            <person name="Meyerdierks A."/>
            <person name="Storesund J.E."/>
            <person name="Kallscheuer N."/>
            <person name="Luecker S."/>
            <person name="Lage O.M."/>
            <person name="Pohl T."/>
            <person name="Merkel B.J."/>
            <person name="Hornburger P."/>
            <person name="Mueller R.-W."/>
            <person name="Bruemmer F."/>
            <person name="Labrenz M."/>
            <person name="Spormann A.M."/>
            <person name="Op Den Camp H."/>
            <person name="Overmann J."/>
            <person name="Amann R."/>
            <person name="Jetten M.S.M."/>
            <person name="Mascher T."/>
            <person name="Medema M.H."/>
            <person name="Devos D.P."/>
            <person name="Kaster A.-K."/>
            <person name="Ovreas L."/>
            <person name="Rohde M."/>
            <person name="Galperin M.Y."/>
            <person name="Jogler C."/>
        </authorList>
    </citation>
    <scope>NUCLEOTIDE SEQUENCE [LARGE SCALE GENOMIC DNA]</scope>
    <source>
        <strain evidence="11 12">Q31b</strain>
    </source>
</reference>
<keyword evidence="3 9" id="KW-0816">Tricarboxylic acid cycle</keyword>
<dbReference type="Gene3D" id="2.20.28.60">
    <property type="match status" value="1"/>
</dbReference>
<feature type="active site" evidence="8">
    <location>
        <position position="310"/>
    </location>
</feature>
<dbReference type="Pfam" id="PF00285">
    <property type="entry name" value="Citrate_synt"/>
    <property type="match status" value="1"/>
</dbReference>
<dbReference type="NCBIfam" id="TIGR01798">
    <property type="entry name" value="cit_synth_I"/>
    <property type="match status" value="1"/>
</dbReference>
<evidence type="ECO:0000256" key="8">
    <source>
        <dbReference type="PIRSR" id="PIRSR001369-1"/>
    </source>
</evidence>
<evidence type="ECO:0000256" key="6">
    <source>
        <dbReference type="NCBIfam" id="TIGR01798"/>
    </source>
</evidence>
<dbReference type="GO" id="GO:0036440">
    <property type="term" value="F:citrate synthase activity"/>
    <property type="evidence" value="ECO:0007669"/>
    <property type="project" value="UniProtKB-EC"/>
</dbReference>